<dbReference type="SMART" id="SM00646">
    <property type="entry name" value="Ami_3"/>
    <property type="match status" value="1"/>
</dbReference>
<protein>
    <submittedName>
        <fullName evidence="4">N-acetylmuramoyl-L-alanine amidase</fullName>
        <ecNumber evidence="4">3.5.1.28</ecNumber>
    </submittedName>
</protein>
<sequence>MPRIFIDPGHGGHDPGAQGNGLREKDLVLQIGLKVRDLLRQDYENVQVSMSRTNDTFIALNERARLAVAWGADGFVSIHLNAHNGSSNGTETFMHSSSNLPGLRNHLQQNILREIRAFGSVTDRGLKSANFAVLRGTYQHMRTALTESLFVDSQRDAALLKRPEVIDAIARGHVLGIAAEFQLVKRSNPNGNPIEEGLMIVRAEDFQWASGKERFETVLRRFGNQREQEAYQNNTLNVSDAMGVLAKAILAQPSQTIPETHRDAWEELTNRGIFNGQNPNHPLTRAQQATVIKRLEEE</sequence>
<feature type="region of interest" description="Disordered" evidence="2">
    <location>
        <begin position="1"/>
        <end position="21"/>
    </location>
</feature>
<proteinExistence type="predicted"/>
<dbReference type="SUPFAM" id="SSF53187">
    <property type="entry name" value="Zn-dependent exopeptidases"/>
    <property type="match status" value="1"/>
</dbReference>
<organism evidence="4 5">
    <name type="scientific">Geomicrobium sediminis</name>
    <dbReference type="NCBI Taxonomy" id="1347788"/>
    <lineage>
        <taxon>Bacteria</taxon>
        <taxon>Bacillati</taxon>
        <taxon>Bacillota</taxon>
        <taxon>Bacilli</taxon>
        <taxon>Bacillales</taxon>
        <taxon>Geomicrobium</taxon>
    </lineage>
</organism>
<keyword evidence="5" id="KW-1185">Reference proteome</keyword>
<dbReference type="InterPro" id="IPR002508">
    <property type="entry name" value="MurNAc-LAA_cat"/>
</dbReference>
<dbReference type="PANTHER" id="PTHR30404">
    <property type="entry name" value="N-ACETYLMURAMOYL-L-ALANINE AMIDASE"/>
    <property type="match status" value="1"/>
</dbReference>
<dbReference type="Gene3D" id="3.40.630.40">
    <property type="entry name" value="Zn-dependent exopeptidases"/>
    <property type="match status" value="1"/>
</dbReference>
<reference evidence="4 5" key="1">
    <citation type="submission" date="2021-01" db="EMBL/GenBank/DDBJ databases">
        <title>Genomic Encyclopedia of Type Strains, Phase IV (KMG-IV): sequencing the most valuable type-strain genomes for metagenomic binning, comparative biology and taxonomic classification.</title>
        <authorList>
            <person name="Goeker M."/>
        </authorList>
    </citation>
    <scope>NUCLEOTIDE SEQUENCE [LARGE SCALE GENOMIC DNA]</scope>
    <source>
        <strain evidence="4 5">DSM 25540</strain>
    </source>
</reference>
<evidence type="ECO:0000256" key="1">
    <source>
        <dbReference type="ARBA" id="ARBA00022801"/>
    </source>
</evidence>
<name>A0ABS2PK30_9BACL</name>
<gene>
    <name evidence="4" type="ORF">JOD17_004322</name>
</gene>
<dbReference type="CDD" id="cd02696">
    <property type="entry name" value="MurNAc-LAA"/>
    <property type="match status" value="1"/>
</dbReference>
<evidence type="ECO:0000313" key="5">
    <source>
        <dbReference type="Proteomes" id="UP000741863"/>
    </source>
</evidence>
<dbReference type="EMBL" id="JAFBEC010000028">
    <property type="protein sequence ID" value="MBM7635173.1"/>
    <property type="molecule type" value="Genomic_DNA"/>
</dbReference>
<evidence type="ECO:0000259" key="3">
    <source>
        <dbReference type="SMART" id="SM00646"/>
    </source>
</evidence>
<dbReference type="RefSeq" id="WP_204699879.1">
    <property type="nucleotide sequence ID" value="NZ_JAFBEC010000028.1"/>
</dbReference>
<feature type="domain" description="MurNAc-LAA" evidence="3">
    <location>
        <begin position="64"/>
        <end position="178"/>
    </location>
</feature>
<comment type="caution">
    <text evidence="4">The sequence shown here is derived from an EMBL/GenBank/DDBJ whole genome shotgun (WGS) entry which is preliminary data.</text>
</comment>
<dbReference type="Proteomes" id="UP000741863">
    <property type="component" value="Unassembled WGS sequence"/>
</dbReference>
<evidence type="ECO:0000313" key="4">
    <source>
        <dbReference type="EMBL" id="MBM7635173.1"/>
    </source>
</evidence>
<evidence type="ECO:0000256" key="2">
    <source>
        <dbReference type="SAM" id="MobiDB-lite"/>
    </source>
</evidence>
<dbReference type="InterPro" id="IPR050695">
    <property type="entry name" value="N-acetylmuramoyl_amidase_3"/>
</dbReference>
<accession>A0ABS2PK30</accession>
<dbReference type="Pfam" id="PF01520">
    <property type="entry name" value="Amidase_3"/>
    <property type="match status" value="1"/>
</dbReference>
<keyword evidence="1 4" id="KW-0378">Hydrolase</keyword>
<dbReference type="GO" id="GO:0008745">
    <property type="term" value="F:N-acetylmuramoyl-L-alanine amidase activity"/>
    <property type="evidence" value="ECO:0007669"/>
    <property type="project" value="UniProtKB-EC"/>
</dbReference>
<dbReference type="PANTHER" id="PTHR30404:SF0">
    <property type="entry name" value="N-ACETYLMURAMOYL-L-ALANINE AMIDASE AMIC"/>
    <property type="match status" value="1"/>
</dbReference>
<dbReference type="EC" id="3.5.1.28" evidence="4"/>